<evidence type="ECO:0000313" key="17">
    <source>
        <dbReference type="EMBL" id="MBC6490700.1"/>
    </source>
</evidence>
<evidence type="ECO:0000259" key="16">
    <source>
        <dbReference type="PROSITE" id="PS50846"/>
    </source>
</evidence>
<proteinExistence type="inferred from homology"/>
<comment type="caution">
    <text evidence="17">The sequence shown here is derived from an EMBL/GenBank/DDBJ whole genome shotgun (WGS) entry which is preliminary data.</text>
</comment>
<keyword evidence="11 15" id="KW-1133">Transmembrane helix</keyword>
<evidence type="ECO:0000313" key="18">
    <source>
        <dbReference type="Proteomes" id="UP000765802"/>
    </source>
</evidence>
<dbReference type="EMBL" id="MBUA01000008">
    <property type="protein sequence ID" value="MBC6490700.1"/>
    <property type="molecule type" value="Genomic_DNA"/>
</dbReference>
<keyword evidence="10" id="KW-0476">Mercury</keyword>
<comment type="similarity">
    <text evidence="2">Belongs to the MerT family.</text>
</comment>
<evidence type="ECO:0000256" key="3">
    <source>
        <dbReference type="ARBA" id="ARBA00017053"/>
    </source>
</evidence>
<evidence type="ECO:0000256" key="5">
    <source>
        <dbReference type="ARBA" id="ARBA00022466"/>
    </source>
</evidence>
<dbReference type="Gene3D" id="3.30.70.100">
    <property type="match status" value="1"/>
</dbReference>
<name>A0ABR7M6N1_9BACT</name>
<evidence type="ECO:0000256" key="15">
    <source>
        <dbReference type="SAM" id="Phobius"/>
    </source>
</evidence>
<dbReference type="Proteomes" id="UP000765802">
    <property type="component" value="Unassembled WGS sequence"/>
</dbReference>
<evidence type="ECO:0000256" key="1">
    <source>
        <dbReference type="ARBA" id="ARBA00004429"/>
    </source>
</evidence>
<feature type="domain" description="HMA" evidence="16">
    <location>
        <begin position="132"/>
        <end position="198"/>
    </location>
</feature>
<keyword evidence="12 15" id="KW-0472">Membrane</keyword>
<comment type="function">
    <text evidence="14">Involved in mercury resistance. Probably transfers a mercuric ion from the periplasmic Hg(2+)-binding protein MerP to the cytoplasmic mercuric reductase MerA.</text>
</comment>
<dbReference type="RefSeq" id="WP_187256062.1">
    <property type="nucleotide sequence ID" value="NZ_JBHULF010000006.1"/>
</dbReference>
<dbReference type="InterPro" id="IPR006121">
    <property type="entry name" value="HMA_dom"/>
</dbReference>
<gene>
    <name evidence="17" type="ORF">BC349_19710</name>
</gene>
<evidence type="ECO:0000256" key="11">
    <source>
        <dbReference type="ARBA" id="ARBA00022989"/>
    </source>
</evidence>
<keyword evidence="9" id="KW-0479">Metal-binding</keyword>
<dbReference type="InterPro" id="IPR003457">
    <property type="entry name" value="Transprt_MerT"/>
</dbReference>
<evidence type="ECO:0000256" key="4">
    <source>
        <dbReference type="ARBA" id="ARBA00022448"/>
    </source>
</evidence>
<keyword evidence="6" id="KW-1003">Cell membrane</keyword>
<evidence type="ECO:0000256" key="2">
    <source>
        <dbReference type="ARBA" id="ARBA00008224"/>
    </source>
</evidence>
<keyword evidence="18" id="KW-1185">Reference proteome</keyword>
<feature type="transmembrane region" description="Helical" evidence="15">
    <location>
        <begin position="12"/>
        <end position="37"/>
    </location>
</feature>
<keyword evidence="5" id="KW-0475">Mercuric resistance</keyword>
<keyword evidence="4" id="KW-0813">Transport</keyword>
<keyword evidence="8 15" id="KW-0812">Transmembrane</keyword>
<evidence type="ECO:0000256" key="10">
    <source>
        <dbReference type="ARBA" id="ARBA00022914"/>
    </source>
</evidence>
<evidence type="ECO:0000256" key="13">
    <source>
        <dbReference type="ARBA" id="ARBA00030934"/>
    </source>
</evidence>
<evidence type="ECO:0000256" key="14">
    <source>
        <dbReference type="ARBA" id="ARBA00045720"/>
    </source>
</evidence>
<evidence type="ECO:0000256" key="6">
    <source>
        <dbReference type="ARBA" id="ARBA00022475"/>
    </source>
</evidence>
<dbReference type="Pfam" id="PF02411">
    <property type="entry name" value="MerT"/>
    <property type="match status" value="1"/>
</dbReference>
<comment type="subcellular location">
    <subcellularLocation>
        <location evidence="1">Cell inner membrane</location>
        <topology evidence="1">Multi-pass membrane protein</topology>
    </subcellularLocation>
</comment>
<dbReference type="Pfam" id="PF00403">
    <property type="entry name" value="HMA"/>
    <property type="match status" value="1"/>
</dbReference>
<dbReference type="SUPFAM" id="SSF55008">
    <property type="entry name" value="HMA, heavy metal-associated domain"/>
    <property type="match status" value="1"/>
</dbReference>
<evidence type="ECO:0000256" key="7">
    <source>
        <dbReference type="ARBA" id="ARBA00022519"/>
    </source>
</evidence>
<evidence type="ECO:0000256" key="8">
    <source>
        <dbReference type="ARBA" id="ARBA00022692"/>
    </source>
</evidence>
<reference evidence="17 18" key="1">
    <citation type="submission" date="2016-07" db="EMBL/GenBank/DDBJ databases">
        <title>Genome analysis of Flavihumibacter stibioxidans YS-17.</title>
        <authorList>
            <person name="Shi K."/>
            <person name="Han Y."/>
            <person name="Wang G."/>
        </authorList>
    </citation>
    <scope>NUCLEOTIDE SEQUENCE [LARGE SCALE GENOMIC DNA]</scope>
    <source>
        <strain evidence="17 18">YS-17</strain>
    </source>
</reference>
<evidence type="ECO:0000256" key="9">
    <source>
        <dbReference type="ARBA" id="ARBA00022723"/>
    </source>
</evidence>
<sequence>MTTTTKNSKGWVAGLLTAVAASLCCITPVLAFLGGASGLASSFSWIEPYRPYLIGLTIAVFAFAWYQKLKPQKQIDCDCEADNKKSFWQSKAFLAIVTVVAGLLIAFPYYAKIFYPKPQEAKVIIVDKSNIQTAEFKIKGMTCEGCTEHINSELSKTSGVIEFNTSYEKGSSLVKFDNSKTSVDSLVSVINKTGYKVTSQSVINN</sequence>
<organism evidence="17 18">
    <name type="scientific">Flavihumibacter stibioxidans</name>
    <dbReference type="NCBI Taxonomy" id="1834163"/>
    <lineage>
        <taxon>Bacteria</taxon>
        <taxon>Pseudomonadati</taxon>
        <taxon>Bacteroidota</taxon>
        <taxon>Chitinophagia</taxon>
        <taxon>Chitinophagales</taxon>
        <taxon>Chitinophagaceae</taxon>
        <taxon>Flavihumibacter</taxon>
    </lineage>
</organism>
<dbReference type="CDD" id="cd00371">
    <property type="entry name" value="HMA"/>
    <property type="match status" value="1"/>
</dbReference>
<dbReference type="NCBIfam" id="NF033556">
    <property type="entry name" value="MerTP_fusion"/>
    <property type="match status" value="1"/>
</dbReference>
<feature type="transmembrane region" description="Helical" evidence="15">
    <location>
        <begin position="92"/>
        <end position="111"/>
    </location>
</feature>
<feature type="transmembrane region" description="Helical" evidence="15">
    <location>
        <begin position="49"/>
        <end position="66"/>
    </location>
</feature>
<dbReference type="InterPro" id="IPR036163">
    <property type="entry name" value="HMA_dom_sf"/>
</dbReference>
<dbReference type="PROSITE" id="PS50846">
    <property type="entry name" value="HMA_2"/>
    <property type="match status" value="1"/>
</dbReference>
<accession>A0ABR7M6N1</accession>
<dbReference type="Gene3D" id="1.10.287.910">
    <property type="entry name" value="bacterial mercury transporter, merf"/>
    <property type="match status" value="1"/>
</dbReference>
<keyword evidence="7" id="KW-0997">Cell inner membrane</keyword>
<evidence type="ECO:0000256" key="12">
    <source>
        <dbReference type="ARBA" id="ARBA00023136"/>
    </source>
</evidence>
<protein>
    <recommendedName>
        <fullName evidence="3">Mercuric transport protein MerT</fullName>
    </recommendedName>
    <alternativeName>
        <fullName evidence="13">Mercury ion transport protein</fullName>
    </alternativeName>
</protein>